<sequence>MKFSTVFLSVASLAGLALAADNRLLFQVPDGDTTETFQSKFVDTCTNWPDAASLTLQTVTYQPGDFSGKNADTQVKLICSYHDDENNTIQFTKPVATSLGATQL</sequence>
<feature type="signal peptide" evidence="1">
    <location>
        <begin position="1"/>
        <end position="19"/>
    </location>
</feature>
<organism evidence="2 3">
    <name type="scientific">Marasmius crinis-equi</name>
    <dbReference type="NCBI Taxonomy" id="585013"/>
    <lineage>
        <taxon>Eukaryota</taxon>
        <taxon>Fungi</taxon>
        <taxon>Dikarya</taxon>
        <taxon>Basidiomycota</taxon>
        <taxon>Agaricomycotina</taxon>
        <taxon>Agaricomycetes</taxon>
        <taxon>Agaricomycetidae</taxon>
        <taxon>Agaricales</taxon>
        <taxon>Marasmiineae</taxon>
        <taxon>Marasmiaceae</taxon>
        <taxon>Marasmius</taxon>
    </lineage>
</organism>
<comment type="caution">
    <text evidence="2">The sequence shown here is derived from an EMBL/GenBank/DDBJ whole genome shotgun (WGS) entry which is preliminary data.</text>
</comment>
<feature type="chain" id="PRO_5047132795" evidence="1">
    <location>
        <begin position="20"/>
        <end position="104"/>
    </location>
</feature>
<reference evidence="2 3" key="1">
    <citation type="submission" date="2024-02" db="EMBL/GenBank/DDBJ databases">
        <title>A draft genome for the cacao thread blight pathogen Marasmius crinis-equi.</title>
        <authorList>
            <person name="Cohen S.P."/>
            <person name="Baruah I.K."/>
            <person name="Amoako-Attah I."/>
            <person name="Bukari Y."/>
            <person name="Meinhardt L.W."/>
            <person name="Bailey B.A."/>
        </authorList>
    </citation>
    <scope>NUCLEOTIDE SEQUENCE [LARGE SCALE GENOMIC DNA]</scope>
    <source>
        <strain evidence="2 3">GH-76</strain>
    </source>
</reference>
<protein>
    <submittedName>
        <fullName evidence="2">Uncharacterized protein</fullName>
    </submittedName>
</protein>
<evidence type="ECO:0000313" key="2">
    <source>
        <dbReference type="EMBL" id="KAL0577507.1"/>
    </source>
</evidence>
<keyword evidence="1" id="KW-0732">Signal</keyword>
<dbReference type="Proteomes" id="UP001465976">
    <property type="component" value="Unassembled WGS sequence"/>
</dbReference>
<accession>A0ABR3FQ35</accession>
<name>A0ABR3FQ35_9AGAR</name>
<gene>
    <name evidence="2" type="ORF">V5O48_004493</name>
</gene>
<evidence type="ECO:0000313" key="3">
    <source>
        <dbReference type="Proteomes" id="UP001465976"/>
    </source>
</evidence>
<evidence type="ECO:0000256" key="1">
    <source>
        <dbReference type="SAM" id="SignalP"/>
    </source>
</evidence>
<keyword evidence="3" id="KW-1185">Reference proteome</keyword>
<dbReference type="EMBL" id="JBAHYK010000152">
    <property type="protein sequence ID" value="KAL0577507.1"/>
    <property type="molecule type" value="Genomic_DNA"/>
</dbReference>
<proteinExistence type="predicted"/>